<name>A0A4P7P026_9GAMM</name>
<evidence type="ECO:0000256" key="3">
    <source>
        <dbReference type="ARBA" id="ARBA00012438"/>
    </source>
</evidence>
<protein>
    <recommendedName>
        <fullName evidence="3">histidine kinase</fullName>
        <ecNumber evidence="3">2.7.13.3</ecNumber>
    </recommendedName>
</protein>
<keyword evidence="12" id="KW-1185">Reference proteome</keyword>
<dbReference type="Pfam" id="PF02518">
    <property type="entry name" value="HATPase_c"/>
    <property type="match status" value="1"/>
</dbReference>
<organism evidence="11 12">
    <name type="scientific">Hydrogenovibrio crunogenus</name>
    <dbReference type="NCBI Taxonomy" id="39765"/>
    <lineage>
        <taxon>Bacteria</taxon>
        <taxon>Pseudomonadati</taxon>
        <taxon>Pseudomonadota</taxon>
        <taxon>Gammaproteobacteria</taxon>
        <taxon>Thiotrichales</taxon>
        <taxon>Piscirickettsiaceae</taxon>
        <taxon>Hydrogenovibrio</taxon>
    </lineage>
</organism>
<evidence type="ECO:0000313" key="12">
    <source>
        <dbReference type="Proteomes" id="UP000296201"/>
    </source>
</evidence>
<dbReference type="EMBL" id="CP032096">
    <property type="protein sequence ID" value="QBZ83229.1"/>
    <property type="molecule type" value="Genomic_DNA"/>
</dbReference>
<evidence type="ECO:0000256" key="4">
    <source>
        <dbReference type="ARBA" id="ARBA00022475"/>
    </source>
</evidence>
<dbReference type="GO" id="GO:0000155">
    <property type="term" value="F:phosphorelay sensor kinase activity"/>
    <property type="evidence" value="ECO:0007669"/>
    <property type="project" value="InterPro"/>
</dbReference>
<dbReference type="InterPro" id="IPR036890">
    <property type="entry name" value="HATPase_C_sf"/>
</dbReference>
<keyword evidence="9" id="KW-0472">Membrane</keyword>
<evidence type="ECO:0000259" key="10">
    <source>
        <dbReference type="PROSITE" id="PS50109"/>
    </source>
</evidence>
<accession>A0A4P7P026</accession>
<dbReference type="GO" id="GO:0005524">
    <property type="term" value="F:ATP binding"/>
    <property type="evidence" value="ECO:0007669"/>
    <property type="project" value="UniProtKB-KW"/>
</dbReference>
<dbReference type="OrthoDB" id="6735159at2"/>
<evidence type="ECO:0000256" key="2">
    <source>
        <dbReference type="ARBA" id="ARBA00004651"/>
    </source>
</evidence>
<reference evidence="11 12" key="1">
    <citation type="submission" date="2018-08" db="EMBL/GenBank/DDBJ databases">
        <title>Horizontal acquisition of hydrogen conversion ability and other habitat adaptations in Hydrogenovibrio crunogenus strains.</title>
        <authorList>
            <person name="Gonnella G."/>
            <person name="Adam N."/>
            <person name="Perner M."/>
        </authorList>
    </citation>
    <scope>NUCLEOTIDE SEQUENCE [LARGE SCALE GENOMIC DNA]</scope>
    <source>
        <strain evidence="11 12">SP-41</strain>
    </source>
</reference>
<dbReference type="InterPro" id="IPR003661">
    <property type="entry name" value="HisK_dim/P_dom"/>
</dbReference>
<evidence type="ECO:0000256" key="8">
    <source>
        <dbReference type="ARBA" id="ARBA00022840"/>
    </source>
</evidence>
<keyword evidence="4" id="KW-1003">Cell membrane</keyword>
<keyword evidence="7 11" id="KW-0418">Kinase</keyword>
<evidence type="ECO:0000256" key="5">
    <source>
        <dbReference type="ARBA" id="ARBA00022679"/>
    </source>
</evidence>
<dbReference type="PROSITE" id="PS50109">
    <property type="entry name" value="HIS_KIN"/>
    <property type="match status" value="1"/>
</dbReference>
<keyword evidence="5 11" id="KW-0808">Transferase</keyword>
<dbReference type="Gene3D" id="3.30.565.10">
    <property type="entry name" value="Histidine kinase-like ATPase, C-terminal domain"/>
    <property type="match status" value="1"/>
</dbReference>
<dbReference type="InterPro" id="IPR003594">
    <property type="entry name" value="HATPase_dom"/>
</dbReference>
<dbReference type="SMART" id="SM00388">
    <property type="entry name" value="HisKA"/>
    <property type="match status" value="1"/>
</dbReference>
<dbReference type="SMART" id="SM00387">
    <property type="entry name" value="HATPase_c"/>
    <property type="match status" value="1"/>
</dbReference>
<keyword evidence="8" id="KW-0067">ATP-binding</keyword>
<dbReference type="InterPro" id="IPR005467">
    <property type="entry name" value="His_kinase_dom"/>
</dbReference>
<evidence type="ECO:0000256" key="9">
    <source>
        <dbReference type="SAM" id="Phobius"/>
    </source>
</evidence>
<dbReference type="AlphaFoldDB" id="A0A4P7P026"/>
<keyword evidence="9" id="KW-0812">Transmembrane</keyword>
<dbReference type="PANTHER" id="PTHR44936:SF10">
    <property type="entry name" value="SENSOR PROTEIN RSTB"/>
    <property type="match status" value="1"/>
</dbReference>
<dbReference type="EC" id="2.7.13.3" evidence="3"/>
<evidence type="ECO:0000256" key="7">
    <source>
        <dbReference type="ARBA" id="ARBA00022777"/>
    </source>
</evidence>
<comment type="subcellular location">
    <subcellularLocation>
        <location evidence="2">Cell membrane</location>
        <topology evidence="2">Multi-pass membrane protein</topology>
    </subcellularLocation>
</comment>
<sequence>MQKPAFRLRLSIRTRFFILLLLLTVLPFLAYKFAVDLHRLLLKNQAIIQQQTVINLSYILENRTDLWALQIQAGNPTSQLSHLNLEKSVLWIVNEYGQATYVVGHLPNYNSLEKNNDPFSLLGHYLIKTFSAIIPYTLPYPYPQSKTPEIALIRQAINGRTFQQYRMDRNNQPVSLMSATPLRVKNQIIGAAVLEQTMDSLLSESLNYFYRLIGIGGLVFLMVILGAIFYTASLSNRIVRLDKDVRNTFDNYGKVNQLSFPDTRIRGYHDELSDLRHHIYEMLTQLSSYERYLKQLPRTLRHEIHNPLNRLSMSLSLLEKDVEHKQVRYSKHALEQLKQIIASLSEASSIEDSLHSQSPEPFDIGEMLKHYLESIQETNDKKEILVDYQLKPETYILGDGFMLEQLMDKLISNAKDFNDHQMPIKVLANQVDKMIIIRVQNSGPRLPSGYEKQIFDGMMSIREVNADDQTHLGLGLFIVKLIADFHHGNVEAHNLINVQDNEPYGVEFKLELPIYRLTH</sequence>
<evidence type="ECO:0000256" key="6">
    <source>
        <dbReference type="ARBA" id="ARBA00022741"/>
    </source>
</evidence>
<dbReference type="Pfam" id="PF00512">
    <property type="entry name" value="HisKA"/>
    <property type="match status" value="1"/>
</dbReference>
<keyword evidence="6" id="KW-0547">Nucleotide-binding</keyword>
<dbReference type="PANTHER" id="PTHR44936">
    <property type="entry name" value="SENSOR PROTEIN CREC"/>
    <property type="match status" value="1"/>
</dbReference>
<dbReference type="InterPro" id="IPR050980">
    <property type="entry name" value="2C_sensor_his_kinase"/>
</dbReference>
<feature type="transmembrane region" description="Helical" evidence="9">
    <location>
        <begin position="208"/>
        <end position="230"/>
    </location>
</feature>
<dbReference type="SUPFAM" id="SSF47384">
    <property type="entry name" value="Homodimeric domain of signal transducing histidine kinase"/>
    <property type="match status" value="1"/>
</dbReference>
<dbReference type="Gene3D" id="1.10.287.130">
    <property type="match status" value="1"/>
</dbReference>
<gene>
    <name evidence="11" type="primary">gchK</name>
    <name evidence="11" type="ORF">GHNINEIG_01277</name>
</gene>
<dbReference type="GO" id="GO:0005886">
    <property type="term" value="C:plasma membrane"/>
    <property type="evidence" value="ECO:0007669"/>
    <property type="project" value="UniProtKB-SubCell"/>
</dbReference>
<dbReference type="Proteomes" id="UP000296201">
    <property type="component" value="Chromosome"/>
</dbReference>
<feature type="domain" description="Histidine kinase" evidence="10">
    <location>
        <begin position="299"/>
        <end position="516"/>
    </location>
</feature>
<evidence type="ECO:0000256" key="1">
    <source>
        <dbReference type="ARBA" id="ARBA00000085"/>
    </source>
</evidence>
<keyword evidence="9" id="KW-1133">Transmembrane helix</keyword>
<dbReference type="InterPro" id="IPR036097">
    <property type="entry name" value="HisK_dim/P_sf"/>
</dbReference>
<evidence type="ECO:0000313" key="11">
    <source>
        <dbReference type="EMBL" id="QBZ83229.1"/>
    </source>
</evidence>
<comment type="catalytic activity">
    <reaction evidence="1">
        <text>ATP + protein L-histidine = ADP + protein N-phospho-L-histidine.</text>
        <dbReference type="EC" id="2.7.13.3"/>
    </reaction>
</comment>
<dbReference type="SUPFAM" id="SSF55874">
    <property type="entry name" value="ATPase domain of HSP90 chaperone/DNA topoisomerase II/histidine kinase"/>
    <property type="match status" value="1"/>
</dbReference>
<proteinExistence type="predicted"/>